<reference evidence="2" key="1">
    <citation type="submission" date="2020-11" db="EMBL/GenBank/DDBJ databases">
        <authorList>
            <consortium name="DOE Joint Genome Institute"/>
            <person name="Ahrendt S."/>
            <person name="Riley R."/>
            <person name="Andreopoulos W."/>
            <person name="Labutti K."/>
            <person name="Pangilinan J."/>
            <person name="Ruiz-Duenas F.J."/>
            <person name="Barrasa J.M."/>
            <person name="Sanchez-Garcia M."/>
            <person name="Camarero S."/>
            <person name="Miyauchi S."/>
            <person name="Serrano A."/>
            <person name="Linde D."/>
            <person name="Babiker R."/>
            <person name="Drula E."/>
            <person name="Ayuso-Fernandez I."/>
            <person name="Pacheco R."/>
            <person name="Padilla G."/>
            <person name="Ferreira P."/>
            <person name="Barriuso J."/>
            <person name="Kellner H."/>
            <person name="Castanera R."/>
            <person name="Alfaro M."/>
            <person name="Ramirez L."/>
            <person name="Pisabarro A.G."/>
            <person name="Kuo A."/>
            <person name="Tritt A."/>
            <person name="Lipzen A."/>
            <person name="He G."/>
            <person name="Yan M."/>
            <person name="Ng V."/>
            <person name="Cullen D."/>
            <person name="Martin F."/>
            <person name="Rosso M.-N."/>
            <person name="Henrissat B."/>
            <person name="Hibbett D."/>
            <person name="Martinez A.T."/>
            <person name="Grigoriev I.V."/>
        </authorList>
    </citation>
    <scope>NUCLEOTIDE SEQUENCE</scope>
    <source>
        <strain evidence="2">CIRM-BRFM 674</strain>
    </source>
</reference>
<dbReference type="EMBL" id="MU155179">
    <property type="protein sequence ID" value="KAF9481398.1"/>
    <property type="molecule type" value="Genomic_DNA"/>
</dbReference>
<dbReference type="AlphaFoldDB" id="A0A9P5Z4R5"/>
<feature type="transmembrane region" description="Helical" evidence="1">
    <location>
        <begin position="207"/>
        <end position="227"/>
    </location>
</feature>
<evidence type="ECO:0000313" key="3">
    <source>
        <dbReference type="Proteomes" id="UP000807469"/>
    </source>
</evidence>
<dbReference type="Proteomes" id="UP000807469">
    <property type="component" value="Unassembled WGS sequence"/>
</dbReference>
<comment type="caution">
    <text evidence="2">The sequence shown here is derived from an EMBL/GenBank/DDBJ whole genome shotgun (WGS) entry which is preliminary data.</text>
</comment>
<proteinExistence type="predicted"/>
<feature type="transmembrane region" description="Helical" evidence="1">
    <location>
        <begin position="114"/>
        <end position="136"/>
    </location>
</feature>
<keyword evidence="1" id="KW-0472">Membrane</keyword>
<evidence type="ECO:0000313" key="2">
    <source>
        <dbReference type="EMBL" id="KAF9481398.1"/>
    </source>
</evidence>
<accession>A0A9P5Z4R5</accession>
<feature type="transmembrane region" description="Helical" evidence="1">
    <location>
        <begin position="9"/>
        <end position="31"/>
    </location>
</feature>
<name>A0A9P5Z4R5_9AGAR</name>
<keyword evidence="1" id="KW-1133">Transmembrane helix</keyword>
<sequence>MIPTFSEAIVLYVAPLLALTAIILTLFALLAPTLLLHDRVALLTVSPSTALQSSSSNGADGPSIFMGVLGSCSRIKNDASISCTSAALSPIYDLSVLPGNAPGSLLSAPIASTAAFIAVAIVFMILFFMMFMVVSFSHKMNSKLKSTFAKPLFQRMAAWIGVFGFIIGLSSFAIIRVWFEKAVQDFNQGIAVQGKEGPKLIASLGNAFIMAWIGYGFLAVPVICCLTKINTKAAAGKGSV</sequence>
<keyword evidence="1" id="KW-0812">Transmembrane</keyword>
<keyword evidence="3" id="KW-1185">Reference proteome</keyword>
<feature type="transmembrane region" description="Helical" evidence="1">
    <location>
        <begin position="157"/>
        <end position="179"/>
    </location>
</feature>
<gene>
    <name evidence="2" type="ORF">BDN70DRAFT_803453</name>
</gene>
<dbReference type="OrthoDB" id="2575000at2759"/>
<protein>
    <submittedName>
        <fullName evidence="2">Uncharacterized protein</fullName>
    </submittedName>
</protein>
<organism evidence="2 3">
    <name type="scientific">Pholiota conissans</name>
    <dbReference type="NCBI Taxonomy" id="109636"/>
    <lineage>
        <taxon>Eukaryota</taxon>
        <taxon>Fungi</taxon>
        <taxon>Dikarya</taxon>
        <taxon>Basidiomycota</taxon>
        <taxon>Agaricomycotina</taxon>
        <taxon>Agaricomycetes</taxon>
        <taxon>Agaricomycetidae</taxon>
        <taxon>Agaricales</taxon>
        <taxon>Agaricineae</taxon>
        <taxon>Strophariaceae</taxon>
        <taxon>Pholiota</taxon>
    </lineage>
</organism>
<evidence type="ECO:0000256" key="1">
    <source>
        <dbReference type="SAM" id="Phobius"/>
    </source>
</evidence>